<evidence type="ECO:0000256" key="1">
    <source>
        <dbReference type="SAM" id="SignalP"/>
    </source>
</evidence>
<evidence type="ECO:0000313" key="2">
    <source>
        <dbReference type="Proteomes" id="UP001652582"/>
    </source>
</evidence>
<gene>
    <name evidence="3" type="primary">LOC112056268</name>
</gene>
<dbReference type="Pfam" id="PF06585">
    <property type="entry name" value="JHBP"/>
    <property type="match status" value="1"/>
</dbReference>
<protein>
    <submittedName>
        <fullName evidence="3">Circadian clock-controlled protein daywake-like</fullName>
    </submittedName>
</protein>
<dbReference type="GeneID" id="112056268"/>
<dbReference type="InterPro" id="IPR010562">
    <property type="entry name" value="Haemolymph_juvenile_hormone-bd"/>
</dbReference>
<feature type="chain" id="PRO_5046883278" evidence="1">
    <location>
        <begin position="25"/>
        <end position="245"/>
    </location>
</feature>
<keyword evidence="2" id="KW-1185">Reference proteome</keyword>
<name>A0ABM3LTL8_BICAN</name>
<sequence length="245" mass="28126">MKYKNCSFIICIVLFFVSVQNISAIKPLPHIKCFLQDSSCLKMQAQAVLKEFVKGIPELGIKRLDKMELDYIEVRANKLHYEMRNTILEGLNNTIIDDISIDMAFKIMRVSFHTNLVVNCDYNCDGEVFGLPVIGNGTSQIIMNNLQVEIILLFDVAKNDQGKDIISLKKYFYGADAIDGVHHYFGNLFNGDLKLSGLAHAVINKNWRTIVANYGRFFTGNFMDDMFEVMKKYMRTWPIDVLAYY</sequence>
<dbReference type="Proteomes" id="UP001652582">
    <property type="component" value="Chromosome 17"/>
</dbReference>
<reference evidence="3" key="1">
    <citation type="submission" date="2025-08" db="UniProtKB">
        <authorList>
            <consortium name="RefSeq"/>
        </authorList>
    </citation>
    <scope>IDENTIFICATION</scope>
</reference>
<accession>A0ABM3LTL8</accession>
<keyword evidence="1" id="KW-0732">Signal</keyword>
<organism evidence="2 3">
    <name type="scientific">Bicyclus anynana</name>
    <name type="common">Squinting bush brown butterfly</name>
    <dbReference type="NCBI Taxonomy" id="110368"/>
    <lineage>
        <taxon>Eukaryota</taxon>
        <taxon>Metazoa</taxon>
        <taxon>Ecdysozoa</taxon>
        <taxon>Arthropoda</taxon>
        <taxon>Hexapoda</taxon>
        <taxon>Insecta</taxon>
        <taxon>Pterygota</taxon>
        <taxon>Neoptera</taxon>
        <taxon>Endopterygota</taxon>
        <taxon>Lepidoptera</taxon>
        <taxon>Glossata</taxon>
        <taxon>Ditrysia</taxon>
        <taxon>Papilionoidea</taxon>
        <taxon>Nymphalidae</taxon>
        <taxon>Satyrinae</taxon>
        <taxon>Satyrini</taxon>
        <taxon>Mycalesina</taxon>
        <taxon>Bicyclus</taxon>
    </lineage>
</organism>
<evidence type="ECO:0000313" key="3">
    <source>
        <dbReference type="RefSeq" id="XP_052742416.1"/>
    </source>
</evidence>
<dbReference type="PANTHER" id="PTHR11008:SF32">
    <property type="entry name" value="CIRCADIAN CLOCK-CONTROLLED PROTEIN DAYWAKE-RELATED"/>
    <property type="match status" value="1"/>
</dbReference>
<proteinExistence type="predicted"/>
<dbReference type="SMART" id="SM00700">
    <property type="entry name" value="JHBP"/>
    <property type="match status" value="1"/>
</dbReference>
<dbReference type="InterPro" id="IPR038606">
    <property type="entry name" value="To_sf"/>
</dbReference>
<dbReference type="RefSeq" id="XP_052742416.1">
    <property type="nucleotide sequence ID" value="XM_052886456.1"/>
</dbReference>
<feature type="signal peptide" evidence="1">
    <location>
        <begin position="1"/>
        <end position="24"/>
    </location>
</feature>
<dbReference type="Gene3D" id="3.15.10.30">
    <property type="entry name" value="Haemolymph juvenile hormone binding protein"/>
    <property type="match status" value="1"/>
</dbReference>
<dbReference type="PANTHER" id="PTHR11008">
    <property type="entry name" value="PROTEIN TAKEOUT-LIKE PROTEIN"/>
    <property type="match status" value="1"/>
</dbReference>